<dbReference type="Gene3D" id="3.40.50.1820">
    <property type="entry name" value="alpha/beta hydrolase"/>
    <property type="match status" value="1"/>
</dbReference>
<evidence type="ECO:0000259" key="2">
    <source>
        <dbReference type="Pfam" id="PF00561"/>
    </source>
</evidence>
<dbReference type="EC" id="3.8.1.5" evidence="3"/>
<reference evidence="4" key="1">
    <citation type="submission" date="2019-01" db="EMBL/GenBank/DDBJ databases">
        <title>Gri0909 isolated from a small marine red alga.</title>
        <authorList>
            <person name="Kim J."/>
            <person name="Jeong S.E."/>
            <person name="Jeon C.O."/>
        </authorList>
    </citation>
    <scope>NUCLEOTIDE SEQUENCE [LARGE SCALE GENOMIC DNA]</scope>
    <source>
        <strain evidence="4">Gri0909</strain>
    </source>
</reference>
<sequence>MIEATEHPKSFVEVKGKRMAYVEMGEGDPIVFLHGNPTSSYLWRNIMPELTGHGRCIAPDLIGMGDSDKLEPSGPDRYRFVEHRDYLDGFLDAVGATGNVILVVHDWGSALGFDWANRNRGRVQGIAYMEGIVRPIAWDEFNQDARPVFEGFRSDKGEAMVLEKNIFVERVLPGSILRGLTDAEMAVYRRPFETPGEDRRPTLTWPRQIPLDGMPEDVTAIVADYATWMAGNDVPKLFVDADPGAILIGPQREFCRGWKNQTAVTVKGSHFIQEDSPGDIAGALRGWVAGIRG</sequence>
<evidence type="ECO:0000313" key="4">
    <source>
        <dbReference type="Proteomes" id="UP000287447"/>
    </source>
</evidence>
<dbReference type="InterPro" id="IPR000639">
    <property type="entry name" value="Epox_hydrolase-like"/>
</dbReference>
<dbReference type="AlphaFoldDB" id="A0A437QIB0"/>
<dbReference type="SUPFAM" id="SSF53474">
    <property type="entry name" value="alpha/beta-Hydrolases"/>
    <property type="match status" value="1"/>
</dbReference>
<dbReference type="GO" id="GO:0018786">
    <property type="term" value="F:haloalkane dehalogenase activity"/>
    <property type="evidence" value="ECO:0007669"/>
    <property type="project" value="UniProtKB-EC"/>
</dbReference>
<organism evidence="3 4">
    <name type="scientific">Hwanghaeella grinnelliae</name>
    <dbReference type="NCBI Taxonomy" id="2500179"/>
    <lineage>
        <taxon>Bacteria</taxon>
        <taxon>Pseudomonadati</taxon>
        <taxon>Pseudomonadota</taxon>
        <taxon>Alphaproteobacteria</taxon>
        <taxon>Rhodospirillales</taxon>
        <taxon>Rhodospirillaceae</taxon>
        <taxon>Hwanghaeella</taxon>
    </lineage>
</organism>
<keyword evidence="1 3" id="KW-0378">Hydrolase</keyword>
<dbReference type="EMBL" id="SADE01000004">
    <property type="protein sequence ID" value="RVU34156.1"/>
    <property type="molecule type" value="Genomic_DNA"/>
</dbReference>
<dbReference type="PANTHER" id="PTHR43329">
    <property type="entry name" value="EPOXIDE HYDROLASE"/>
    <property type="match status" value="1"/>
</dbReference>
<protein>
    <submittedName>
        <fullName evidence="3">Haloalkane dehalogenase</fullName>
        <ecNumber evidence="3">3.8.1.5</ecNumber>
    </submittedName>
</protein>
<dbReference type="Proteomes" id="UP000287447">
    <property type="component" value="Unassembled WGS sequence"/>
</dbReference>
<gene>
    <name evidence="3" type="ORF">EOI86_23895</name>
</gene>
<dbReference type="OrthoDB" id="9804723at2"/>
<dbReference type="RefSeq" id="WP_127768186.1">
    <property type="nucleotide sequence ID" value="NZ_SADE01000004.1"/>
</dbReference>
<name>A0A437QIB0_9PROT</name>
<feature type="domain" description="AB hydrolase-1" evidence="2">
    <location>
        <begin position="29"/>
        <end position="153"/>
    </location>
</feature>
<proteinExistence type="predicted"/>
<accession>A0A437QIB0</accession>
<comment type="caution">
    <text evidence="3">The sequence shown here is derived from an EMBL/GenBank/DDBJ whole genome shotgun (WGS) entry which is preliminary data.</text>
</comment>
<keyword evidence="4" id="KW-1185">Reference proteome</keyword>
<evidence type="ECO:0000313" key="3">
    <source>
        <dbReference type="EMBL" id="RVU34156.1"/>
    </source>
</evidence>
<dbReference type="NCBIfam" id="NF002938">
    <property type="entry name" value="PRK03592.1"/>
    <property type="match status" value="1"/>
</dbReference>
<dbReference type="InterPro" id="IPR029058">
    <property type="entry name" value="AB_hydrolase_fold"/>
</dbReference>
<dbReference type="InterPro" id="IPR000073">
    <property type="entry name" value="AB_hydrolase_1"/>
</dbReference>
<dbReference type="PRINTS" id="PR00412">
    <property type="entry name" value="EPOXHYDRLASE"/>
</dbReference>
<evidence type="ECO:0000256" key="1">
    <source>
        <dbReference type="ARBA" id="ARBA00022801"/>
    </source>
</evidence>
<dbReference type="Pfam" id="PF00561">
    <property type="entry name" value="Abhydrolase_1"/>
    <property type="match status" value="1"/>
</dbReference>